<dbReference type="InterPro" id="IPR016187">
    <property type="entry name" value="CTDL_fold"/>
</dbReference>
<dbReference type="PANTHER" id="PTHR22803">
    <property type="entry name" value="MANNOSE, PHOSPHOLIPASE, LECTIN RECEPTOR RELATED"/>
    <property type="match status" value="1"/>
</dbReference>
<evidence type="ECO:0000313" key="2">
    <source>
        <dbReference type="WBParaSite" id="Hba_04457"/>
    </source>
</evidence>
<dbReference type="InterPro" id="IPR016186">
    <property type="entry name" value="C-type_lectin-like/link_sf"/>
</dbReference>
<evidence type="ECO:0000313" key="1">
    <source>
        <dbReference type="Proteomes" id="UP000095283"/>
    </source>
</evidence>
<dbReference type="Gene3D" id="3.10.100.10">
    <property type="entry name" value="Mannose-Binding Protein A, subunit A"/>
    <property type="match status" value="1"/>
</dbReference>
<protein>
    <submittedName>
        <fullName evidence="2">C-type lectin domain-containing protein</fullName>
    </submittedName>
</protein>
<organism evidence="1 2">
    <name type="scientific">Heterorhabditis bacteriophora</name>
    <name type="common">Entomopathogenic nematode worm</name>
    <dbReference type="NCBI Taxonomy" id="37862"/>
    <lineage>
        <taxon>Eukaryota</taxon>
        <taxon>Metazoa</taxon>
        <taxon>Ecdysozoa</taxon>
        <taxon>Nematoda</taxon>
        <taxon>Chromadorea</taxon>
        <taxon>Rhabditida</taxon>
        <taxon>Rhabditina</taxon>
        <taxon>Rhabditomorpha</taxon>
        <taxon>Strongyloidea</taxon>
        <taxon>Heterorhabditidae</taxon>
        <taxon>Heterorhabditis</taxon>
    </lineage>
</organism>
<keyword evidence="1" id="KW-1185">Reference proteome</keyword>
<dbReference type="AlphaFoldDB" id="A0A1I7WHL9"/>
<dbReference type="SUPFAM" id="SSF56436">
    <property type="entry name" value="C-type lectin-like"/>
    <property type="match status" value="1"/>
</dbReference>
<proteinExistence type="predicted"/>
<accession>A0A1I7WHL9</accession>
<name>A0A1I7WHL9_HETBA</name>
<dbReference type="InterPro" id="IPR050111">
    <property type="entry name" value="C-type_lectin/snaclec_domain"/>
</dbReference>
<dbReference type="Proteomes" id="UP000095283">
    <property type="component" value="Unplaced"/>
</dbReference>
<dbReference type="WBParaSite" id="Hba_04457">
    <property type="protein sequence ID" value="Hba_04457"/>
    <property type="gene ID" value="Hba_04457"/>
</dbReference>
<sequence>MIEGKGANISYQAVPFGTCDPGWIEGENGNCYRYVDVKPRSNWAEAQNQCSEQQSNLASIRTEDEFQFFKSELKLKVKGSHVF</sequence>
<dbReference type="CDD" id="cd00037">
    <property type="entry name" value="CLECT"/>
    <property type="match status" value="1"/>
</dbReference>
<reference evidence="2" key="1">
    <citation type="submission" date="2016-11" db="UniProtKB">
        <authorList>
            <consortium name="WormBaseParasite"/>
        </authorList>
    </citation>
    <scope>IDENTIFICATION</scope>
</reference>